<dbReference type="Pfam" id="PF24883">
    <property type="entry name" value="NPHP3_N"/>
    <property type="match status" value="1"/>
</dbReference>
<sequence length="261" mass="29742">MKNLEIWRPKARIITGYVWLAGNKMQRSQKGLVASLLYLLLSSDPEVIRGLQKEYILPSKQSLADWSLRELEGCLVRTLHSVGNSNYNGVCIFIDGLDEIDPNEAGGKSGLIKMLERLSNIPHTKLCVASREENVFQDAYGSFPKIRLQDLNKLDILEYVTTSLQKIEPDPSMSLTQEKIDGLVKHITYGASGVFLWASVVVNNIIRAYNENSDDFQQLRQRVEQLPSDLSKLYTEMWKRLNPDDKSIYQAESALYFRLVL</sequence>
<accession>A0A6A6T722</accession>
<feature type="non-terminal residue" evidence="3">
    <location>
        <position position="261"/>
    </location>
</feature>
<dbReference type="EMBL" id="MU004361">
    <property type="protein sequence ID" value="KAF2654628.1"/>
    <property type="molecule type" value="Genomic_DNA"/>
</dbReference>
<dbReference type="OrthoDB" id="443402at2759"/>
<dbReference type="Proteomes" id="UP000799324">
    <property type="component" value="Unassembled WGS sequence"/>
</dbReference>
<feature type="domain" description="Nephrocystin 3-like N-terminal" evidence="2">
    <location>
        <begin position="21"/>
        <end position="131"/>
    </location>
</feature>
<evidence type="ECO:0000313" key="3">
    <source>
        <dbReference type="EMBL" id="KAF2654628.1"/>
    </source>
</evidence>
<proteinExistence type="predicted"/>
<dbReference type="PANTHER" id="PTHR10039">
    <property type="entry name" value="AMELOGENIN"/>
    <property type="match status" value="1"/>
</dbReference>
<keyword evidence="1" id="KW-0677">Repeat</keyword>
<dbReference type="PANTHER" id="PTHR10039:SF5">
    <property type="entry name" value="NACHT DOMAIN-CONTAINING PROTEIN"/>
    <property type="match status" value="1"/>
</dbReference>
<evidence type="ECO:0000259" key="2">
    <source>
        <dbReference type="Pfam" id="PF24883"/>
    </source>
</evidence>
<gene>
    <name evidence="3" type="ORF">K491DRAFT_600530</name>
</gene>
<keyword evidence="4" id="KW-1185">Reference proteome</keyword>
<evidence type="ECO:0000256" key="1">
    <source>
        <dbReference type="ARBA" id="ARBA00022737"/>
    </source>
</evidence>
<organism evidence="3 4">
    <name type="scientific">Lophiostoma macrostomum CBS 122681</name>
    <dbReference type="NCBI Taxonomy" id="1314788"/>
    <lineage>
        <taxon>Eukaryota</taxon>
        <taxon>Fungi</taxon>
        <taxon>Dikarya</taxon>
        <taxon>Ascomycota</taxon>
        <taxon>Pezizomycotina</taxon>
        <taxon>Dothideomycetes</taxon>
        <taxon>Pleosporomycetidae</taxon>
        <taxon>Pleosporales</taxon>
        <taxon>Lophiostomataceae</taxon>
        <taxon>Lophiostoma</taxon>
    </lineage>
</organism>
<protein>
    <recommendedName>
        <fullName evidence="2">Nephrocystin 3-like N-terminal domain-containing protein</fullName>
    </recommendedName>
</protein>
<dbReference type="InterPro" id="IPR056884">
    <property type="entry name" value="NPHP3-like_N"/>
</dbReference>
<name>A0A6A6T722_9PLEO</name>
<reference evidence="3" key="1">
    <citation type="journal article" date="2020" name="Stud. Mycol.">
        <title>101 Dothideomycetes genomes: a test case for predicting lifestyles and emergence of pathogens.</title>
        <authorList>
            <person name="Haridas S."/>
            <person name="Albert R."/>
            <person name="Binder M."/>
            <person name="Bloem J."/>
            <person name="Labutti K."/>
            <person name="Salamov A."/>
            <person name="Andreopoulos B."/>
            <person name="Baker S."/>
            <person name="Barry K."/>
            <person name="Bills G."/>
            <person name="Bluhm B."/>
            <person name="Cannon C."/>
            <person name="Castanera R."/>
            <person name="Culley D."/>
            <person name="Daum C."/>
            <person name="Ezra D."/>
            <person name="Gonzalez J."/>
            <person name="Henrissat B."/>
            <person name="Kuo A."/>
            <person name="Liang C."/>
            <person name="Lipzen A."/>
            <person name="Lutzoni F."/>
            <person name="Magnuson J."/>
            <person name="Mondo S."/>
            <person name="Nolan M."/>
            <person name="Ohm R."/>
            <person name="Pangilinan J."/>
            <person name="Park H.-J."/>
            <person name="Ramirez L."/>
            <person name="Alfaro M."/>
            <person name="Sun H."/>
            <person name="Tritt A."/>
            <person name="Yoshinaga Y."/>
            <person name="Zwiers L.-H."/>
            <person name="Turgeon B."/>
            <person name="Goodwin S."/>
            <person name="Spatafora J."/>
            <person name="Crous P."/>
            <person name="Grigoriev I."/>
        </authorList>
    </citation>
    <scope>NUCLEOTIDE SEQUENCE</scope>
    <source>
        <strain evidence="3">CBS 122681</strain>
    </source>
</reference>
<dbReference type="AlphaFoldDB" id="A0A6A6T722"/>
<evidence type="ECO:0000313" key="4">
    <source>
        <dbReference type="Proteomes" id="UP000799324"/>
    </source>
</evidence>